<feature type="compositionally biased region" description="Pro residues" evidence="1">
    <location>
        <begin position="123"/>
        <end position="133"/>
    </location>
</feature>
<name>A0A4Z2FG23_9TELE</name>
<sequence length="158" mass="15868">MNHANGLTVVAVAVVGGLPRGGGGGGATLPSVTDTSRSELESRGPGAVVTPGSAGLLKVQPAVGRQGGAVAVHTHTTSGKERLEAKKWPKNTLSVKDGVVVVFFFASGLPPPFPWGRLGAPEGRPPPPPPPPFAGTAAPAASDPAASEDPVFFERGLR</sequence>
<feature type="compositionally biased region" description="Low complexity" evidence="1">
    <location>
        <begin position="134"/>
        <end position="150"/>
    </location>
</feature>
<keyword evidence="3" id="KW-1185">Reference proteome</keyword>
<dbReference type="Proteomes" id="UP000314294">
    <property type="component" value="Unassembled WGS sequence"/>
</dbReference>
<accession>A0A4Z2FG23</accession>
<evidence type="ECO:0000256" key="1">
    <source>
        <dbReference type="SAM" id="MobiDB-lite"/>
    </source>
</evidence>
<comment type="caution">
    <text evidence="2">The sequence shown here is derived from an EMBL/GenBank/DDBJ whole genome shotgun (WGS) entry which is preliminary data.</text>
</comment>
<proteinExistence type="predicted"/>
<protein>
    <submittedName>
        <fullName evidence="2">Uncharacterized protein</fullName>
    </submittedName>
</protein>
<feature type="region of interest" description="Disordered" evidence="1">
    <location>
        <begin position="22"/>
        <end position="46"/>
    </location>
</feature>
<dbReference type="AlphaFoldDB" id="A0A4Z2FG23"/>
<feature type="region of interest" description="Disordered" evidence="1">
    <location>
        <begin position="115"/>
        <end position="158"/>
    </location>
</feature>
<reference evidence="2 3" key="1">
    <citation type="submission" date="2019-03" db="EMBL/GenBank/DDBJ databases">
        <title>First draft genome of Liparis tanakae, snailfish: a comprehensive survey of snailfish specific genes.</title>
        <authorList>
            <person name="Kim W."/>
            <person name="Song I."/>
            <person name="Jeong J.-H."/>
            <person name="Kim D."/>
            <person name="Kim S."/>
            <person name="Ryu S."/>
            <person name="Song J.Y."/>
            <person name="Lee S.K."/>
        </authorList>
    </citation>
    <scope>NUCLEOTIDE SEQUENCE [LARGE SCALE GENOMIC DNA]</scope>
    <source>
        <tissue evidence="2">Muscle</tissue>
    </source>
</reference>
<dbReference type="EMBL" id="SRLO01001213">
    <property type="protein sequence ID" value="TNN40157.1"/>
    <property type="molecule type" value="Genomic_DNA"/>
</dbReference>
<evidence type="ECO:0000313" key="3">
    <source>
        <dbReference type="Proteomes" id="UP000314294"/>
    </source>
</evidence>
<organism evidence="2 3">
    <name type="scientific">Liparis tanakae</name>
    <name type="common">Tanaka's snailfish</name>
    <dbReference type="NCBI Taxonomy" id="230148"/>
    <lineage>
        <taxon>Eukaryota</taxon>
        <taxon>Metazoa</taxon>
        <taxon>Chordata</taxon>
        <taxon>Craniata</taxon>
        <taxon>Vertebrata</taxon>
        <taxon>Euteleostomi</taxon>
        <taxon>Actinopterygii</taxon>
        <taxon>Neopterygii</taxon>
        <taxon>Teleostei</taxon>
        <taxon>Neoteleostei</taxon>
        <taxon>Acanthomorphata</taxon>
        <taxon>Eupercaria</taxon>
        <taxon>Perciformes</taxon>
        <taxon>Cottioidei</taxon>
        <taxon>Cottales</taxon>
        <taxon>Liparidae</taxon>
        <taxon>Liparis</taxon>
    </lineage>
</organism>
<gene>
    <name evidence="2" type="ORF">EYF80_049666</name>
</gene>
<evidence type="ECO:0000313" key="2">
    <source>
        <dbReference type="EMBL" id="TNN40157.1"/>
    </source>
</evidence>